<protein>
    <recommendedName>
        <fullName evidence="8">RWP-RK domain-containing protein</fullName>
    </recommendedName>
</protein>
<dbReference type="AlphaFoldDB" id="A0AA88KP59"/>
<keyword evidence="3" id="KW-0175">Coiled coil</keyword>
<gene>
    <name evidence="9" type="ORF">C9374_014478</name>
</gene>
<feature type="region of interest" description="Disordered" evidence="7">
    <location>
        <begin position="203"/>
        <end position="261"/>
    </location>
</feature>
<feature type="region of interest" description="Disordered" evidence="7">
    <location>
        <begin position="284"/>
        <end position="452"/>
    </location>
</feature>
<dbReference type="InterPro" id="IPR003035">
    <property type="entry name" value="RWP-RK_dom"/>
</dbReference>
<sequence length="784" mass="86019">MVNFTNFVKSKRKRKKEITFQDIQENFDLPIKEAADAMQISLTQLKRICRENDIPRWPYRKLQALQNKRQDLTDMLPNSDELSKERIQSKIDAINEEIKFIRAHPKTIIGGSGSKRSSITKSKRWSLPSIVSGDAMSSGGATSSNSNLILEQTVLGGGNSSSNRRSQNEEEFFKDLQQRLSKQYGGMPANLLDEDEVVDEDEIIGDDVLDDEDDENTGGDTMRGSRNQQQKDANRNKRFSMPSMMIQGSGSSSGHVGQQSSGGAIALNSYTNANYYSAPSQHVIHPPISPNKSTSPYHRMPLANASPSSSQINAPHSQQQFYPPQPLTTTHVDPYMQHPYQHAHMQQHHHHAPTYFGHPQQSPSHMSTTSSSSHQLPTTAFSSQTHPSHHYNSSYNTTTGQTYSGLGSTGAHSVVQSSPSHHHQYGIPAFAGSGGISSHQPQNSSSSFNPNTVNPIVTTSSAPSDGTATSSNIHPQIHHQPLNANPSTIMNASTPNAIPTSSTGIIGGFNEKSTTSTTAFQPSYSVHNQQSSSSGRLTNNRPSSLNINTSSTSDPFGFNRYVRDGNYLPPLSQLLNGQDAERMQDSPVTLNEPSPFGNKNNNTLPPVHIPFEQEPSQDGDPQRSDASKISQALHILKKKNTATGNASGSYPSLAQSNSTAATSTRENLTYLRKGVQSTEYEYPPLQYYQQHQQQYEPSMPFIQIPPHRASPSTTTPQQAVSNPPTLSKSRSASSLVQPSTSSTMGTQPPQQQQQPSETQGSTSKLSFLENLFRRKIPFITRKKK</sequence>
<keyword evidence="4" id="KW-0238">DNA-binding</keyword>
<accession>A0AA88KP59</accession>
<feature type="domain" description="RWP-RK" evidence="8">
    <location>
        <begin position="5"/>
        <end position="85"/>
    </location>
</feature>
<dbReference type="EMBL" id="PYSW02000008">
    <property type="protein sequence ID" value="KAG2389078.1"/>
    <property type="molecule type" value="Genomic_DNA"/>
</dbReference>
<keyword evidence="10" id="KW-1185">Reference proteome</keyword>
<dbReference type="GO" id="GO:0003677">
    <property type="term" value="F:DNA binding"/>
    <property type="evidence" value="ECO:0007669"/>
    <property type="project" value="UniProtKB-KW"/>
</dbReference>
<feature type="compositionally biased region" description="Low complexity" evidence="7">
    <location>
        <begin position="335"/>
        <end position="344"/>
    </location>
</feature>
<feature type="compositionally biased region" description="Polar residues" evidence="7">
    <location>
        <begin position="641"/>
        <end position="665"/>
    </location>
</feature>
<feature type="compositionally biased region" description="Polar residues" evidence="7">
    <location>
        <begin position="710"/>
        <end position="736"/>
    </location>
</feature>
<feature type="region of interest" description="Disordered" evidence="7">
    <location>
        <begin position="640"/>
        <end position="665"/>
    </location>
</feature>
<comment type="function">
    <text evidence="1">Putative transcription factor.</text>
</comment>
<evidence type="ECO:0000313" key="10">
    <source>
        <dbReference type="Proteomes" id="UP000816034"/>
    </source>
</evidence>
<feature type="compositionally biased region" description="Low complexity" evidence="7">
    <location>
        <begin position="359"/>
        <end position="379"/>
    </location>
</feature>
<dbReference type="PANTHER" id="PTHR46373">
    <property type="entry name" value="PROTEIN RKD4"/>
    <property type="match status" value="1"/>
</dbReference>
<name>A0AA88KP59_NAELO</name>
<proteinExistence type="predicted"/>
<evidence type="ECO:0000256" key="6">
    <source>
        <dbReference type="ARBA" id="ARBA00023242"/>
    </source>
</evidence>
<feature type="compositionally biased region" description="Low complexity" evidence="7">
    <location>
        <begin position="737"/>
        <end position="763"/>
    </location>
</feature>
<dbReference type="Proteomes" id="UP000816034">
    <property type="component" value="Unassembled WGS sequence"/>
</dbReference>
<dbReference type="PROSITE" id="PS51519">
    <property type="entry name" value="RWP_RK"/>
    <property type="match status" value="1"/>
</dbReference>
<organism evidence="9 10">
    <name type="scientific">Naegleria lovaniensis</name>
    <name type="common">Amoeba</name>
    <dbReference type="NCBI Taxonomy" id="51637"/>
    <lineage>
        <taxon>Eukaryota</taxon>
        <taxon>Discoba</taxon>
        <taxon>Heterolobosea</taxon>
        <taxon>Tetramitia</taxon>
        <taxon>Eutetramitia</taxon>
        <taxon>Vahlkampfiidae</taxon>
        <taxon>Naegleria</taxon>
    </lineage>
</organism>
<dbReference type="InterPro" id="IPR044607">
    <property type="entry name" value="RKD-like"/>
</dbReference>
<feature type="compositionally biased region" description="Low complexity" evidence="7">
    <location>
        <begin position="240"/>
        <end position="261"/>
    </location>
</feature>
<evidence type="ECO:0000256" key="3">
    <source>
        <dbReference type="ARBA" id="ARBA00023054"/>
    </source>
</evidence>
<reference evidence="9 10" key="1">
    <citation type="journal article" date="2018" name="BMC Genomics">
        <title>The genome of Naegleria lovaniensis, the basis for a comparative approach to unravel pathogenicity factors of the human pathogenic amoeba N. fowleri.</title>
        <authorList>
            <person name="Liechti N."/>
            <person name="Schurch N."/>
            <person name="Bruggmann R."/>
            <person name="Wittwer M."/>
        </authorList>
    </citation>
    <scope>NUCLEOTIDE SEQUENCE [LARGE SCALE GENOMIC DNA]</scope>
    <source>
        <strain evidence="9 10">ATCC 30569</strain>
    </source>
</reference>
<feature type="compositionally biased region" description="Polar residues" evidence="7">
    <location>
        <begin position="305"/>
        <end position="331"/>
    </location>
</feature>
<dbReference type="RefSeq" id="XP_044553070.1">
    <property type="nucleotide sequence ID" value="XM_044690470.1"/>
</dbReference>
<keyword evidence="5" id="KW-0804">Transcription</keyword>
<feature type="compositionally biased region" description="Low complexity" evidence="7">
    <location>
        <begin position="437"/>
        <end position="451"/>
    </location>
</feature>
<feature type="compositionally biased region" description="Polar residues" evidence="7">
    <location>
        <begin position="511"/>
        <end position="528"/>
    </location>
</feature>
<feature type="compositionally biased region" description="Polar residues" evidence="7">
    <location>
        <begin position="535"/>
        <end position="554"/>
    </location>
</feature>
<feature type="compositionally biased region" description="Polar residues" evidence="7">
    <location>
        <begin position="380"/>
        <end position="406"/>
    </location>
</feature>
<dbReference type="Pfam" id="PF02042">
    <property type="entry name" value="RWP-RK"/>
    <property type="match status" value="1"/>
</dbReference>
<feature type="region of interest" description="Disordered" evidence="7">
    <location>
        <begin position="580"/>
        <end position="627"/>
    </location>
</feature>
<feature type="region of interest" description="Disordered" evidence="7">
    <location>
        <begin position="701"/>
        <end position="767"/>
    </location>
</feature>
<keyword evidence="6" id="KW-0539">Nucleus</keyword>
<evidence type="ECO:0000256" key="2">
    <source>
        <dbReference type="ARBA" id="ARBA00023015"/>
    </source>
</evidence>
<dbReference type="GeneID" id="68106931"/>
<evidence type="ECO:0000256" key="5">
    <source>
        <dbReference type="ARBA" id="ARBA00023163"/>
    </source>
</evidence>
<feature type="compositionally biased region" description="Polar residues" evidence="7">
    <location>
        <begin position="586"/>
        <end position="604"/>
    </location>
</feature>
<feature type="region of interest" description="Disordered" evidence="7">
    <location>
        <begin position="504"/>
        <end position="556"/>
    </location>
</feature>
<evidence type="ECO:0000256" key="4">
    <source>
        <dbReference type="ARBA" id="ARBA00023125"/>
    </source>
</evidence>
<keyword evidence="2" id="KW-0805">Transcription regulation</keyword>
<dbReference type="GO" id="GO:0003700">
    <property type="term" value="F:DNA-binding transcription factor activity"/>
    <property type="evidence" value="ECO:0007669"/>
    <property type="project" value="InterPro"/>
</dbReference>
<evidence type="ECO:0000259" key="8">
    <source>
        <dbReference type="PROSITE" id="PS51519"/>
    </source>
</evidence>
<comment type="caution">
    <text evidence="9">The sequence shown here is derived from an EMBL/GenBank/DDBJ whole genome shotgun (WGS) entry which is preliminary data.</text>
</comment>
<evidence type="ECO:0000256" key="1">
    <source>
        <dbReference type="ARBA" id="ARBA00004049"/>
    </source>
</evidence>
<feature type="compositionally biased region" description="Acidic residues" evidence="7">
    <location>
        <begin position="203"/>
        <end position="217"/>
    </location>
</feature>
<dbReference type="PANTHER" id="PTHR46373:SF5">
    <property type="entry name" value="RWP-RK DOMAIN PROTEIN"/>
    <property type="match status" value="1"/>
</dbReference>
<evidence type="ECO:0000256" key="7">
    <source>
        <dbReference type="SAM" id="MobiDB-lite"/>
    </source>
</evidence>
<evidence type="ECO:0000313" key="9">
    <source>
        <dbReference type="EMBL" id="KAG2389078.1"/>
    </source>
</evidence>